<evidence type="ECO:0000313" key="5">
    <source>
        <dbReference type="Proteomes" id="UP000077961"/>
    </source>
</evidence>
<evidence type="ECO:0000256" key="1">
    <source>
        <dbReference type="SAM" id="MobiDB-lite"/>
    </source>
</evidence>
<dbReference type="Pfam" id="PF13663">
    <property type="entry name" value="DUF4148"/>
    <property type="match status" value="1"/>
</dbReference>
<organism evidence="4 6">
    <name type="scientific">Paraburkholderia ginsengiterrae</name>
    <dbReference type="NCBI Taxonomy" id="1462993"/>
    <lineage>
        <taxon>Bacteria</taxon>
        <taxon>Pseudomonadati</taxon>
        <taxon>Pseudomonadota</taxon>
        <taxon>Betaproteobacteria</taxon>
        <taxon>Burkholderiales</taxon>
        <taxon>Burkholderiaceae</taxon>
        <taxon>Paraburkholderia</taxon>
    </lineage>
</organism>
<dbReference type="RefSeq" id="WP_064270245.1">
    <property type="nucleotide sequence ID" value="NZ_LXJZ01000194.1"/>
</dbReference>
<dbReference type="EMBL" id="LXJZ01000194">
    <property type="protein sequence ID" value="OAJ55382.1"/>
    <property type="molecule type" value="Genomic_DNA"/>
</dbReference>
<gene>
    <name evidence="3" type="ORF">A6V36_35265</name>
    <name evidence="4" type="ORF">A6V37_25495</name>
</gene>
<keyword evidence="5" id="KW-1185">Reference proteome</keyword>
<proteinExistence type="predicted"/>
<dbReference type="Proteomes" id="UP000077961">
    <property type="component" value="Unassembled WGS sequence"/>
</dbReference>
<accession>A0A1A9N7L4</accession>
<evidence type="ECO:0000313" key="6">
    <source>
        <dbReference type="Proteomes" id="UP000078116"/>
    </source>
</evidence>
<dbReference type="InterPro" id="IPR025421">
    <property type="entry name" value="DUF4148"/>
</dbReference>
<feature type="region of interest" description="Disordered" evidence="1">
    <location>
        <begin position="26"/>
        <end position="59"/>
    </location>
</feature>
<evidence type="ECO:0008006" key="7">
    <source>
        <dbReference type="Google" id="ProtNLM"/>
    </source>
</evidence>
<dbReference type="Proteomes" id="UP000078116">
    <property type="component" value="Unassembled WGS sequence"/>
</dbReference>
<feature type="chain" id="PRO_5008393656" description="DUF4148 domain-containing protein" evidence="2">
    <location>
        <begin position="22"/>
        <end position="87"/>
    </location>
</feature>
<dbReference type="AlphaFoldDB" id="A0A1A9N7L4"/>
<feature type="compositionally biased region" description="Polar residues" evidence="1">
    <location>
        <begin position="26"/>
        <end position="38"/>
    </location>
</feature>
<protein>
    <recommendedName>
        <fullName evidence="7">DUF4148 domain-containing protein</fullName>
    </recommendedName>
</protein>
<keyword evidence="2" id="KW-0732">Signal</keyword>
<sequence length="87" mass="8757">MKALILIPIAALTLCTTLAYAGDNTDVSSTASDSNAAMTSDAVGGTPGGGSMSGAPLGKTRAEVKQELQRAQQDGTLDRLNALYGGQ</sequence>
<evidence type="ECO:0000313" key="4">
    <source>
        <dbReference type="EMBL" id="OAJ61398.1"/>
    </source>
</evidence>
<dbReference type="EMBL" id="LXKA01000220">
    <property type="protein sequence ID" value="OAJ61398.1"/>
    <property type="molecule type" value="Genomic_DNA"/>
</dbReference>
<evidence type="ECO:0000256" key="2">
    <source>
        <dbReference type="SAM" id="SignalP"/>
    </source>
</evidence>
<evidence type="ECO:0000313" key="3">
    <source>
        <dbReference type="EMBL" id="OAJ55382.1"/>
    </source>
</evidence>
<name>A0A1A9N7L4_9BURK</name>
<feature type="signal peptide" evidence="2">
    <location>
        <begin position="1"/>
        <end position="21"/>
    </location>
</feature>
<reference evidence="5 6" key="1">
    <citation type="submission" date="2016-04" db="EMBL/GenBank/DDBJ databases">
        <title>Reclassification of Paraburkholderia panaciterrae (Farh et al. 2015) Dobritsa &amp; Samadpour 2016 as a later homotypic synonym of Paraburkholderia ginsengiterrae (Farh et al. 2015) Dobritsa &amp; Samadpour 2016.</title>
        <authorList>
            <person name="Dobritsa A.P."/>
            <person name="Kutumbaka K."/>
            <person name="Samadpour M."/>
        </authorList>
    </citation>
    <scope>NUCLEOTIDE SEQUENCE [LARGE SCALE GENOMIC DNA]</scope>
    <source>
        <strain evidence="4 6">DCY85</strain>
        <strain evidence="3 5">DCY85-1</strain>
    </source>
</reference>
<comment type="caution">
    <text evidence="4">The sequence shown here is derived from an EMBL/GenBank/DDBJ whole genome shotgun (WGS) entry which is preliminary data.</text>
</comment>